<feature type="region of interest" description="Disordered" evidence="1">
    <location>
        <begin position="489"/>
        <end position="511"/>
    </location>
</feature>
<evidence type="ECO:0000259" key="2">
    <source>
        <dbReference type="Pfam" id="PF25560"/>
    </source>
</evidence>
<dbReference type="Pfam" id="PF25560">
    <property type="entry name" value="DUF7932"/>
    <property type="match status" value="1"/>
</dbReference>
<dbReference type="Proteomes" id="UP000799777">
    <property type="component" value="Unassembled WGS sequence"/>
</dbReference>
<gene>
    <name evidence="3" type="ORF">EK21DRAFT_90994</name>
</gene>
<reference evidence="3" key="1">
    <citation type="journal article" date="2020" name="Stud. Mycol.">
        <title>101 Dothideomycetes genomes: a test case for predicting lifestyles and emergence of pathogens.</title>
        <authorList>
            <person name="Haridas S."/>
            <person name="Albert R."/>
            <person name="Binder M."/>
            <person name="Bloem J."/>
            <person name="Labutti K."/>
            <person name="Salamov A."/>
            <person name="Andreopoulos B."/>
            <person name="Baker S."/>
            <person name="Barry K."/>
            <person name="Bills G."/>
            <person name="Bluhm B."/>
            <person name="Cannon C."/>
            <person name="Castanera R."/>
            <person name="Culley D."/>
            <person name="Daum C."/>
            <person name="Ezra D."/>
            <person name="Gonzalez J."/>
            <person name="Henrissat B."/>
            <person name="Kuo A."/>
            <person name="Liang C."/>
            <person name="Lipzen A."/>
            <person name="Lutzoni F."/>
            <person name="Magnuson J."/>
            <person name="Mondo S."/>
            <person name="Nolan M."/>
            <person name="Ohm R."/>
            <person name="Pangilinan J."/>
            <person name="Park H.-J."/>
            <person name="Ramirez L."/>
            <person name="Alfaro M."/>
            <person name="Sun H."/>
            <person name="Tritt A."/>
            <person name="Yoshinaga Y."/>
            <person name="Zwiers L.-H."/>
            <person name="Turgeon B."/>
            <person name="Goodwin S."/>
            <person name="Spatafora J."/>
            <person name="Crous P."/>
            <person name="Grigoriev I."/>
        </authorList>
    </citation>
    <scope>NUCLEOTIDE SEQUENCE</scope>
    <source>
        <strain evidence="3">CBS 110217</strain>
    </source>
</reference>
<feature type="domain" description="DUF7932" evidence="2">
    <location>
        <begin position="79"/>
        <end position="212"/>
    </location>
</feature>
<keyword evidence="4" id="KW-1185">Reference proteome</keyword>
<dbReference type="InterPro" id="IPR057692">
    <property type="entry name" value="DUF7932"/>
</dbReference>
<proteinExistence type="predicted"/>
<protein>
    <recommendedName>
        <fullName evidence="2">DUF7932 domain-containing protein</fullName>
    </recommendedName>
</protein>
<sequence>MAEVDKVELEEEEVEVVHGKNIPDTSRPSARSGCDGPRGHAPTSPMYPGNHGASGHGSVVVFDPYHQSPKRSFTSVYEFKLRDFDVTDENGDDIFEPGECVLTSALQVENTNRSATGMPTPLYTEIPATMRACSWLAIVHGREKVPLPRNIAPRQTKTTDGVIWAKIQFAPDALITNNIFSAEEQIHLDATIPDIEREVNNFDHMKTIRIQYPLFLEPTYIKHLECIPFGCLISIKWPLSNRSSKALGSATSSNREVLSSIETESSSALLSDPLGSPATVDTHTAEERITGIDAYQTHEVTKRLHIAEDAEEYSSIRIFVRLHATPATTAVEHDLPAPVPIAMQTHEVMVQVTNRYQCNPSAEYLILTSRSTTQETLEGWRRFIRTESRGSADVWNMCQYGSICEKDSDMTVLDNFEFQMAGRRKTFDFVDANTSSAVSQKHTSFIFAKQESIKEKIAKAKLSAVVLASAKPIHVKLLGALKPTVDGHRNSRSAMYGKSQPQGTSPGEEAKTNNLDGAGLIVLHCSPQGQMINVDSVGQRIERGACISGLNLAEAYTLVSGLPFVKRLDMLYDHVRRRQVYSDFIILSIKHSVLRDLHDQVTTLARRPRWSHTLFSFKQEQFTTNSLHGDIHDKLVTLFSHDICQPLGGIGHHDLSDIALELLSSVILSARCQSFTQLLTKIFNPFRRTRSHVKRGLLDQVRQLIESNATIGDATETANARARFKAFRKGVKQKLTKKSHGNTISQRITTLTKGQIQCSNGKGPTHAVPLDNAFPKTRYIPPKELEKWHMSHEQAKAQQLSDMALIASLEEDLDLAVYEETRPTVPEPPLLDAMVAESSLEWADEVAASPVPIRNELHNSERRATTTTEALIEADSQARTASQTGISHDNLVSPLEPWFPDAMLELPLTNASELPDQHISELRTCATPELPVSRTPELPTMATPQLAGAGMNLAFEMPTYLSRSAASPVLGGAAIAAAANRAFIAMLLAVYLDHATDNIPVEDVD</sequence>
<evidence type="ECO:0000313" key="3">
    <source>
        <dbReference type="EMBL" id="KAF2028037.1"/>
    </source>
</evidence>
<comment type="caution">
    <text evidence="3">The sequence shown here is derived from an EMBL/GenBank/DDBJ whole genome shotgun (WGS) entry which is preliminary data.</text>
</comment>
<name>A0A9P4LKV9_9PLEO</name>
<dbReference type="EMBL" id="ML978218">
    <property type="protein sequence ID" value="KAF2028037.1"/>
    <property type="molecule type" value="Genomic_DNA"/>
</dbReference>
<organism evidence="3 4">
    <name type="scientific">Setomelanomma holmii</name>
    <dbReference type="NCBI Taxonomy" id="210430"/>
    <lineage>
        <taxon>Eukaryota</taxon>
        <taxon>Fungi</taxon>
        <taxon>Dikarya</taxon>
        <taxon>Ascomycota</taxon>
        <taxon>Pezizomycotina</taxon>
        <taxon>Dothideomycetes</taxon>
        <taxon>Pleosporomycetidae</taxon>
        <taxon>Pleosporales</taxon>
        <taxon>Pleosporineae</taxon>
        <taxon>Phaeosphaeriaceae</taxon>
        <taxon>Setomelanomma</taxon>
    </lineage>
</organism>
<dbReference type="OrthoDB" id="3786349at2759"/>
<accession>A0A9P4LKV9</accession>
<evidence type="ECO:0000313" key="4">
    <source>
        <dbReference type="Proteomes" id="UP000799777"/>
    </source>
</evidence>
<evidence type="ECO:0000256" key="1">
    <source>
        <dbReference type="SAM" id="MobiDB-lite"/>
    </source>
</evidence>
<dbReference type="AlphaFoldDB" id="A0A9P4LKV9"/>
<feature type="region of interest" description="Disordered" evidence="1">
    <location>
        <begin position="1"/>
        <end position="52"/>
    </location>
</feature>